<dbReference type="AlphaFoldDB" id="A0A1W0WQH9"/>
<dbReference type="OrthoDB" id="10644591at2759"/>
<evidence type="ECO:0000313" key="3">
    <source>
        <dbReference type="Proteomes" id="UP000192578"/>
    </source>
</evidence>
<dbReference type="Proteomes" id="UP000192578">
    <property type="component" value="Unassembled WGS sequence"/>
</dbReference>
<reference evidence="3" key="1">
    <citation type="submission" date="2017-01" db="EMBL/GenBank/DDBJ databases">
        <title>Comparative genomics of anhydrobiosis in the tardigrade Hypsibius dujardini.</title>
        <authorList>
            <person name="Yoshida Y."/>
            <person name="Koutsovoulos G."/>
            <person name="Laetsch D."/>
            <person name="Stevens L."/>
            <person name="Kumar S."/>
            <person name="Horikawa D."/>
            <person name="Ishino K."/>
            <person name="Komine S."/>
            <person name="Tomita M."/>
            <person name="Blaxter M."/>
            <person name="Arakawa K."/>
        </authorList>
    </citation>
    <scope>NUCLEOTIDE SEQUENCE [LARGE SCALE GENOMIC DNA]</scope>
    <source>
        <strain evidence="3">Z151</strain>
    </source>
</reference>
<evidence type="ECO:0000313" key="2">
    <source>
        <dbReference type="EMBL" id="OQV17460.1"/>
    </source>
</evidence>
<evidence type="ECO:0008006" key="4">
    <source>
        <dbReference type="Google" id="ProtNLM"/>
    </source>
</evidence>
<organism evidence="2 3">
    <name type="scientific">Hypsibius exemplaris</name>
    <name type="common">Freshwater tardigrade</name>
    <dbReference type="NCBI Taxonomy" id="2072580"/>
    <lineage>
        <taxon>Eukaryota</taxon>
        <taxon>Metazoa</taxon>
        <taxon>Ecdysozoa</taxon>
        <taxon>Tardigrada</taxon>
        <taxon>Eutardigrada</taxon>
        <taxon>Parachela</taxon>
        <taxon>Hypsibioidea</taxon>
        <taxon>Hypsibiidae</taxon>
        <taxon>Hypsibius</taxon>
    </lineage>
</organism>
<feature type="signal peptide" evidence="1">
    <location>
        <begin position="1"/>
        <end position="17"/>
    </location>
</feature>
<evidence type="ECO:0000256" key="1">
    <source>
        <dbReference type="SAM" id="SignalP"/>
    </source>
</evidence>
<sequence>MPSWMLFLFAASSLVFSRGNCYVYKFYQINVFCGQTIRLPCSRNGDGRAGELVLGYHPRSQCRVQVTVDTSDPSCSPTAQYSIYMNVKHASFRQFDRVTISEIRPTGTPNSYVSSDLFSVYGGQPRQSFSNLSSVAQIKSAWSVKPFLGITYDVATVNIQAPPADFFGNSLTLDYNVVHISGSSTDTFCPALGGYILNELICETRQDRVNCPTSVGFQYATKATGLDQGHQPICSSLKNAAPQGLLYFDL</sequence>
<keyword evidence="3" id="KW-1185">Reference proteome</keyword>
<gene>
    <name evidence="2" type="ORF">BV898_08394</name>
</gene>
<dbReference type="EMBL" id="MTYJ01000060">
    <property type="protein sequence ID" value="OQV17460.1"/>
    <property type="molecule type" value="Genomic_DNA"/>
</dbReference>
<protein>
    <recommendedName>
        <fullName evidence="4">CUB domain-containing protein</fullName>
    </recommendedName>
</protein>
<keyword evidence="1" id="KW-0732">Signal</keyword>
<name>A0A1W0WQH9_HYPEX</name>
<proteinExistence type="predicted"/>
<comment type="caution">
    <text evidence="2">The sequence shown here is derived from an EMBL/GenBank/DDBJ whole genome shotgun (WGS) entry which is preliminary data.</text>
</comment>
<feature type="chain" id="PRO_5013207032" description="CUB domain-containing protein" evidence="1">
    <location>
        <begin position="18"/>
        <end position="250"/>
    </location>
</feature>
<accession>A0A1W0WQH9</accession>